<dbReference type="Proteomes" id="UP000290289">
    <property type="component" value="Chromosome 3"/>
</dbReference>
<comment type="caution">
    <text evidence="1">The sequence shown here is derived from an EMBL/GenBank/DDBJ whole genome shotgun (WGS) entry which is preliminary data.</text>
</comment>
<organism evidence="1 2">
    <name type="scientific">Malus domestica</name>
    <name type="common">Apple</name>
    <name type="synonym">Pyrus malus</name>
    <dbReference type="NCBI Taxonomy" id="3750"/>
    <lineage>
        <taxon>Eukaryota</taxon>
        <taxon>Viridiplantae</taxon>
        <taxon>Streptophyta</taxon>
        <taxon>Embryophyta</taxon>
        <taxon>Tracheophyta</taxon>
        <taxon>Spermatophyta</taxon>
        <taxon>Magnoliopsida</taxon>
        <taxon>eudicotyledons</taxon>
        <taxon>Gunneridae</taxon>
        <taxon>Pentapetalae</taxon>
        <taxon>rosids</taxon>
        <taxon>fabids</taxon>
        <taxon>Rosales</taxon>
        <taxon>Rosaceae</taxon>
        <taxon>Amygdaloideae</taxon>
        <taxon>Maleae</taxon>
        <taxon>Malus</taxon>
    </lineage>
</organism>
<keyword evidence="2" id="KW-1185">Reference proteome</keyword>
<proteinExistence type="predicted"/>
<gene>
    <name evidence="1" type="ORF">DVH24_004256</name>
</gene>
<reference evidence="1 2" key="1">
    <citation type="submission" date="2018-10" db="EMBL/GenBank/DDBJ databases">
        <title>A high-quality apple genome assembly.</title>
        <authorList>
            <person name="Hu J."/>
        </authorList>
    </citation>
    <scope>NUCLEOTIDE SEQUENCE [LARGE SCALE GENOMIC DNA]</scope>
    <source>
        <strain evidence="2">cv. HFTH1</strain>
        <tissue evidence="1">Young leaf</tissue>
    </source>
</reference>
<accession>A0A498KB72</accession>
<dbReference type="AlphaFoldDB" id="A0A498KB72"/>
<evidence type="ECO:0000313" key="1">
    <source>
        <dbReference type="EMBL" id="RXI03604.1"/>
    </source>
</evidence>
<evidence type="ECO:0000313" key="2">
    <source>
        <dbReference type="Proteomes" id="UP000290289"/>
    </source>
</evidence>
<protein>
    <submittedName>
        <fullName evidence="1">Uncharacterized protein</fullName>
    </submittedName>
</protein>
<name>A0A498KB72_MALDO</name>
<dbReference type="EMBL" id="RDQH01000329">
    <property type="protein sequence ID" value="RXI03604.1"/>
    <property type="molecule type" value="Genomic_DNA"/>
</dbReference>
<sequence>MSECSTGVEGQAPKAFNAVSAKAAFDHTFKTLTLEDIRLMGRSWKSWRARWERDSGESSARGISSRNRGCLGFLSFVVRRRLLRG</sequence>